<dbReference type="AlphaFoldDB" id="A0A165P2E6"/>
<dbReference type="Proteomes" id="UP000076727">
    <property type="component" value="Unassembled WGS sequence"/>
</dbReference>
<organism evidence="8 9">
    <name type="scientific">Daedalea quercina L-15889</name>
    <dbReference type="NCBI Taxonomy" id="1314783"/>
    <lineage>
        <taxon>Eukaryota</taxon>
        <taxon>Fungi</taxon>
        <taxon>Dikarya</taxon>
        <taxon>Basidiomycota</taxon>
        <taxon>Agaricomycotina</taxon>
        <taxon>Agaricomycetes</taxon>
        <taxon>Polyporales</taxon>
        <taxon>Fomitopsis</taxon>
    </lineage>
</organism>
<feature type="domain" description="Dihydroorotate dehydrogenase catalytic" evidence="7">
    <location>
        <begin position="262"/>
        <end position="340"/>
    </location>
</feature>
<keyword evidence="4" id="KW-0288">FMN</keyword>
<comment type="pathway">
    <text evidence="2">Pyrimidine metabolism; UMP biosynthesis via de novo pathway.</text>
</comment>
<evidence type="ECO:0000256" key="2">
    <source>
        <dbReference type="ARBA" id="ARBA00004725"/>
    </source>
</evidence>
<dbReference type="STRING" id="1314783.A0A165P2E6"/>
<dbReference type="Gene3D" id="3.20.20.70">
    <property type="entry name" value="Aldolase class I"/>
    <property type="match status" value="1"/>
</dbReference>
<keyword evidence="9" id="KW-1185">Reference proteome</keyword>
<evidence type="ECO:0000259" key="7">
    <source>
        <dbReference type="Pfam" id="PF01180"/>
    </source>
</evidence>
<protein>
    <submittedName>
        <fullName evidence="8">FMN-linked oxidoreductase</fullName>
    </submittedName>
</protein>
<comment type="cofactor">
    <cofactor evidence="1">
        <name>FMN</name>
        <dbReference type="ChEBI" id="CHEBI:58210"/>
    </cofactor>
</comment>
<evidence type="ECO:0000313" key="8">
    <source>
        <dbReference type="EMBL" id="KZT67676.1"/>
    </source>
</evidence>
<dbReference type="PANTHER" id="PTHR48109:SF1">
    <property type="entry name" value="DIHYDROOROTATE DEHYDROGENASE (FUMARATE)"/>
    <property type="match status" value="1"/>
</dbReference>
<gene>
    <name evidence="8" type="ORF">DAEQUDRAFT_728919</name>
</gene>
<dbReference type="InterPro" id="IPR050074">
    <property type="entry name" value="DHO_dehydrogenase"/>
</dbReference>
<dbReference type="GO" id="GO:0006221">
    <property type="term" value="P:pyrimidine nucleotide biosynthetic process"/>
    <property type="evidence" value="ECO:0007669"/>
    <property type="project" value="UniProtKB-KW"/>
</dbReference>
<evidence type="ECO:0000256" key="3">
    <source>
        <dbReference type="ARBA" id="ARBA00022630"/>
    </source>
</evidence>
<evidence type="ECO:0000256" key="6">
    <source>
        <dbReference type="ARBA" id="ARBA00023002"/>
    </source>
</evidence>
<proteinExistence type="predicted"/>
<dbReference type="Pfam" id="PF01180">
    <property type="entry name" value="DHO_dh"/>
    <property type="match status" value="1"/>
</dbReference>
<dbReference type="InterPro" id="IPR023359">
    <property type="entry name" value="Dihydro_DH_chainA_dom2"/>
</dbReference>
<keyword evidence="3" id="KW-0285">Flavoprotein</keyword>
<dbReference type="OrthoDB" id="14784at2759"/>
<keyword evidence="5" id="KW-0665">Pyrimidine biosynthesis</keyword>
<name>A0A165P2E6_9APHY</name>
<dbReference type="PANTHER" id="PTHR48109">
    <property type="entry name" value="DIHYDROOROTATE DEHYDROGENASE (QUINONE), MITOCHONDRIAL-RELATED"/>
    <property type="match status" value="1"/>
</dbReference>
<evidence type="ECO:0000313" key="9">
    <source>
        <dbReference type="Proteomes" id="UP000076727"/>
    </source>
</evidence>
<dbReference type="InterPro" id="IPR013785">
    <property type="entry name" value="Aldolase_TIM"/>
</dbReference>
<accession>A0A165P2E6</accession>
<dbReference type="GO" id="GO:0006207">
    <property type="term" value="P:'de novo' pyrimidine nucleobase biosynthetic process"/>
    <property type="evidence" value="ECO:0007669"/>
    <property type="project" value="TreeGrafter"/>
</dbReference>
<sequence>MARVNLNTVTIEPPILNSSCLWASDIEQLHNLYNCPYTGAVTTRTATLHGFKENEIHAVVFTTDRLSTLNSYGYSPHPLLLYLEWVHELLTNPPPTAPSQKPFILSVTASKADDLAQMVQDIQSFRANLRDRPSTRDLANLVAIELNTSCPNIPSAPPPSYYLPALRPHLDVLAAAARADPSLTIGLKLPPYPDVTRIREVVDCLAEYTIDEPEGLRSPFAFLTCTNTLGGSVLFAGEIDLASAPPSSGADPSPTAFAVPTALGGIGGERLHALALGTVLGFTRALGAHSSPAVRAIKVIGVGGVKDRESADRMRAAGASAVACATGLGREGVKVFEKIMLGV</sequence>
<dbReference type="GO" id="GO:0005737">
    <property type="term" value="C:cytoplasm"/>
    <property type="evidence" value="ECO:0007669"/>
    <property type="project" value="InterPro"/>
</dbReference>
<evidence type="ECO:0000256" key="5">
    <source>
        <dbReference type="ARBA" id="ARBA00022975"/>
    </source>
</evidence>
<dbReference type="GO" id="GO:0004152">
    <property type="term" value="F:dihydroorotate dehydrogenase activity"/>
    <property type="evidence" value="ECO:0007669"/>
    <property type="project" value="TreeGrafter"/>
</dbReference>
<reference evidence="8 9" key="1">
    <citation type="journal article" date="2016" name="Mol. Biol. Evol.">
        <title>Comparative Genomics of Early-Diverging Mushroom-Forming Fungi Provides Insights into the Origins of Lignocellulose Decay Capabilities.</title>
        <authorList>
            <person name="Nagy L.G."/>
            <person name="Riley R."/>
            <person name="Tritt A."/>
            <person name="Adam C."/>
            <person name="Daum C."/>
            <person name="Floudas D."/>
            <person name="Sun H."/>
            <person name="Yadav J.S."/>
            <person name="Pangilinan J."/>
            <person name="Larsson K.H."/>
            <person name="Matsuura K."/>
            <person name="Barry K."/>
            <person name="Labutti K."/>
            <person name="Kuo R."/>
            <person name="Ohm R.A."/>
            <person name="Bhattacharya S.S."/>
            <person name="Shirouzu T."/>
            <person name="Yoshinaga Y."/>
            <person name="Martin F.M."/>
            <person name="Grigoriev I.V."/>
            <person name="Hibbett D.S."/>
        </authorList>
    </citation>
    <scope>NUCLEOTIDE SEQUENCE [LARGE SCALE GENOMIC DNA]</scope>
    <source>
        <strain evidence="8 9">L-15889</strain>
    </source>
</reference>
<dbReference type="InterPro" id="IPR005720">
    <property type="entry name" value="Dihydroorotate_DH_cat"/>
</dbReference>
<dbReference type="EMBL" id="KV429074">
    <property type="protein sequence ID" value="KZT67676.1"/>
    <property type="molecule type" value="Genomic_DNA"/>
</dbReference>
<keyword evidence="6" id="KW-0560">Oxidoreductase</keyword>
<evidence type="ECO:0000256" key="4">
    <source>
        <dbReference type="ARBA" id="ARBA00022643"/>
    </source>
</evidence>
<dbReference type="SUPFAM" id="SSF51395">
    <property type="entry name" value="FMN-linked oxidoreductases"/>
    <property type="match status" value="1"/>
</dbReference>
<dbReference type="Gene3D" id="2.30.26.10">
    <property type="entry name" value="Dihydroorotate Dehydrogenase A, chain A, domain 2"/>
    <property type="match status" value="1"/>
</dbReference>
<evidence type="ECO:0000256" key="1">
    <source>
        <dbReference type="ARBA" id="ARBA00001917"/>
    </source>
</evidence>